<keyword evidence="1" id="KW-0597">Phosphoprotein</keyword>
<protein>
    <submittedName>
        <fullName evidence="5">Putative thiol methyltransferase</fullName>
    </submittedName>
</protein>
<evidence type="ECO:0000256" key="2">
    <source>
        <dbReference type="ARBA" id="ARBA00022603"/>
    </source>
</evidence>
<keyword evidence="2 5" id="KW-0489">Methyltransferase</keyword>
<gene>
    <name evidence="5" type="primary">HOL3</name>
    <name evidence="5" type="ORF">LSUE1_G004025</name>
</gene>
<reference evidence="5 6" key="1">
    <citation type="submission" date="2018-05" db="EMBL/GenBank/DDBJ databases">
        <title>Genome sequencing and assembly of the regulated plant pathogen Lachnellula willkommii and related sister species for the development of diagnostic species identification markers.</title>
        <authorList>
            <person name="Giroux E."/>
            <person name="Bilodeau G."/>
        </authorList>
    </citation>
    <scope>NUCLEOTIDE SEQUENCE [LARGE SCALE GENOMIC DNA]</scope>
    <source>
        <strain evidence="5 6">CBS 268.59</strain>
    </source>
</reference>
<organism evidence="5 6">
    <name type="scientific">Lachnellula suecica</name>
    <dbReference type="NCBI Taxonomy" id="602035"/>
    <lineage>
        <taxon>Eukaryota</taxon>
        <taxon>Fungi</taxon>
        <taxon>Dikarya</taxon>
        <taxon>Ascomycota</taxon>
        <taxon>Pezizomycotina</taxon>
        <taxon>Leotiomycetes</taxon>
        <taxon>Helotiales</taxon>
        <taxon>Lachnaceae</taxon>
        <taxon>Lachnellula</taxon>
    </lineage>
</organism>
<accession>A0A8T9C819</accession>
<dbReference type="EMBL" id="QGMK01000417">
    <property type="protein sequence ID" value="TVY81828.1"/>
    <property type="molecule type" value="Genomic_DNA"/>
</dbReference>
<evidence type="ECO:0000313" key="5">
    <source>
        <dbReference type="EMBL" id="TVY81828.1"/>
    </source>
</evidence>
<sequence length="285" mass="30958">MASSDGIRTFTPSSLATLRGHFTGLDTSLHGSKWDQLWTENFAPWDRGVPNPALDEVLTERKDLLGSVKLEGGKRKKALVPGCGMGYDVLLLAAHGYDAYGLEISENALKGARKTEAGSAGKEEYAVRDKGVGKGKVTFLSGDYFKDDFVKEVEGDGKFDIIFDYTFLCALPPSLRPAWALRKSQLLSPTGRLICLEFPSTKPVSSGGPPYALPPVVYEGHLPRPGQELAYDSEGNISTDKLGEEAKDGLVMLAHIKPKKTHQVINIGVDESGKVLDWVGVWAHK</sequence>
<dbReference type="GO" id="GO:0032259">
    <property type="term" value="P:methylation"/>
    <property type="evidence" value="ECO:0007669"/>
    <property type="project" value="UniProtKB-KW"/>
</dbReference>
<dbReference type="PANTHER" id="PTHR32183:SF6">
    <property type="entry name" value="CYSTEINE SULFINATE DESULFINASE_CYSTEINE DESULFURASE AND RELATED ENZYMES"/>
    <property type="match status" value="1"/>
</dbReference>
<dbReference type="Pfam" id="PF05724">
    <property type="entry name" value="TPMT"/>
    <property type="match status" value="1"/>
</dbReference>
<evidence type="ECO:0000256" key="1">
    <source>
        <dbReference type="ARBA" id="ARBA00022553"/>
    </source>
</evidence>
<dbReference type="SUPFAM" id="SSF53335">
    <property type="entry name" value="S-adenosyl-L-methionine-dependent methyltransferases"/>
    <property type="match status" value="1"/>
</dbReference>
<keyword evidence="4" id="KW-0949">S-adenosyl-L-methionine</keyword>
<dbReference type="OrthoDB" id="276151at2759"/>
<keyword evidence="6" id="KW-1185">Reference proteome</keyword>
<dbReference type="PROSITE" id="PS51585">
    <property type="entry name" value="SAM_MT_TPMT"/>
    <property type="match status" value="1"/>
</dbReference>
<dbReference type="Gene3D" id="3.40.50.150">
    <property type="entry name" value="Vaccinia Virus protein VP39"/>
    <property type="match status" value="1"/>
</dbReference>
<name>A0A8T9C819_9HELO</name>
<dbReference type="InterPro" id="IPR008854">
    <property type="entry name" value="TPMT"/>
</dbReference>
<dbReference type="InterPro" id="IPR029063">
    <property type="entry name" value="SAM-dependent_MTases_sf"/>
</dbReference>
<dbReference type="Proteomes" id="UP000469558">
    <property type="component" value="Unassembled WGS sequence"/>
</dbReference>
<evidence type="ECO:0000256" key="3">
    <source>
        <dbReference type="ARBA" id="ARBA00022679"/>
    </source>
</evidence>
<keyword evidence="3" id="KW-0808">Transferase</keyword>
<dbReference type="PANTHER" id="PTHR32183">
    <property type="match status" value="1"/>
</dbReference>
<evidence type="ECO:0000256" key="4">
    <source>
        <dbReference type="ARBA" id="ARBA00022691"/>
    </source>
</evidence>
<proteinExistence type="predicted"/>
<dbReference type="CDD" id="cd02440">
    <property type="entry name" value="AdoMet_MTases"/>
    <property type="match status" value="1"/>
</dbReference>
<dbReference type="AlphaFoldDB" id="A0A8T9C819"/>
<comment type="caution">
    <text evidence="5">The sequence shown here is derived from an EMBL/GenBank/DDBJ whole genome shotgun (WGS) entry which is preliminary data.</text>
</comment>
<evidence type="ECO:0000313" key="6">
    <source>
        <dbReference type="Proteomes" id="UP000469558"/>
    </source>
</evidence>
<dbReference type="GO" id="GO:0008757">
    <property type="term" value="F:S-adenosylmethionine-dependent methyltransferase activity"/>
    <property type="evidence" value="ECO:0007669"/>
    <property type="project" value="InterPro"/>
</dbReference>